<dbReference type="SMART" id="SM00278">
    <property type="entry name" value="HhH1"/>
    <property type="match status" value="2"/>
</dbReference>
<name>A0A0W8H2W5_ACIJO</name>
<dbReference type="NCBIfam" id="TIGR00426">
    <property type="entry name" value="competence protein ComEA helix-hairpin-helix repeat region"/>
    <property type="match status" value="1"/>
</dbReference>
<dbReference type="GO" id="GO:0015627">
    <property type="term" value="C:type II protein secretion system complex"/>
    <property type="evidence" value="ECO:0007669"/>
    <property type="project" value="TreeGrafter"/>
</dbReference>
<dbReference type="Proteomes" id="UP001160116">
    <property type="component" value="Unassembled WGS sequence"/>
</dbReference>
<evidence type="ECO:0000256" key="1">
    <source>
        <dbReference type="SAM" id="SignalP"/>
    </source>
</evidence>
<dbReference type="Gene3D" id="1.10.150.280">
    <property type="entry name" value="AF1531-like domain"/>
    <property type="match status" value="1"/>
</dbReference>
<comment type="caution">
    <text evidence="4">The sequence shown here is derived from an EMBL/GenBank/DDBJ whole genome shotgun (WGS) entry which is preliminary data.</text>
</comment>
<proteinExistence type="predicted"/>
<organism evidence="4 5">
    <name type="scientific">Acinetobacter johnsonii</name>
    <dbReference type="NCBI Taxonomy" id="40214"/>
    <lineage>
        <taxon>Bacteria</taxon>
        <taxon>Pseudomonadati</taxon>
        <taxon>Pseudomonadota</taxon>
        <taxon>Gammaproteobacteria</taxon>
        <taxon>Moraxellales</taxon>
        <taxon>Moraxellaceae</taxon>
        <taxon>Acinetobacter</taxon>
    </lineage>
</organism>
<keyword evidence="3" id="KW-0238">DNA-binding</keyword>
<dbReference type="RefSeq" id="WP_058868958.1">
    <property type="nucleotide sequence ID" value="NZ_CP031011.1"/>
</dbReference>
<protein>
    <submittedName>
        <fullName evidence="3">ComEA family DNA-binding protein</fullName>
    </submittedName>
    <submittedName>
        <fullName evidence="4">Helix-hairpin-helix domain-containing protein</fullName>
    </submittedName>
</protein>
<evidence type="ECO:0000313" key="3">
    <source>
        <dbReference type="EMBL" id="MDH0827216.1"/>
    </source>
</evidence>
<dbReference type="InterPro" id="IPR003583">
    <property type="entry name" value="Hlx-hairpin-Hlx_DNA-bd_motif"/>
</dbReference>
<dbReference type="InterPro" id="IPR010994">
    <property type="entry name" value="RuvA_2-like"/>
</dbReference>
<dbReference type="Pfam" id="PF12836">
    <property type="entry name" value="HHH_3"/>
    <property type="match status" value="1"/>
</dbReference>
<dbReference type="Proteomes" id="UP000277537">
    <property type="component" value="Unassembled WGS sequence"/>
</dbReference>
<dbReference type="GO" id="GO:0006281">
    <property type="term" value="P:DNA repair"/>
    <property type="evidence" value="ECO:0007669"/>
    <property type="project" value="InterPro"/>
</dbReference>
<keyword evidence="1" id="KW-0732">Signal</keyword>
<dbReference type="SUPFAM" id="SSF47781">
    <property type="entry name" value="RuvA domain 2-like"/>
    <property type="match status" value="1"/>
</dbReference>
<feature type="domain" description="Helix-hairpin-helix DNA-binding motif class 1" evidence="2">
    <location>
        <begin position="110"/>
        <end position="129"/>
    </location>
</feature>
<dbReference type="InterPro" id="IPR004509">
    <property type="entry name" value="Competence_ComEA_HhH"/>
</dbReference>
<dbReference type="GO" id="GO:0003677">
    <property type="term" value="F:DNA binding"/>
    <property type="evidence" value="ECO:0007669"/>
    <property type="project" value="UniProtKB-KW"/>
</dbReference>
<feature type="chain" id="PRO_5030019613" evidence="1">
    <location>
        <begin position="28"/>
        <end position="132"/>
    </location>
</feature>
<evidence type="ECO:0000259" key="2">
    <source>
        <dbReference type="SMART" id="SM00278"/>
    </source>
</evidence>
<dbReference type="AlphaFoldDB" id="A0A0W8H2W5"/>
<evidence type="ECO:0000313" key="4">
    <source>
        <dbReference type="EMBL" id="RSE23563.1"/>
    </source>
</evidence>
<sequence length="132" mass="14599">MIKIKVSLLIIALLLLSLLAWVPSSYAQSFDQNYLNWKAEQQAWDDRIQAPKSAKRSVSLVQAQPVSGANKISLNQASVDQLQQLQGVGLKKAQAIVAYRQKQGPFKTIDELQQVRGIGPAIFAKNKTRLGL</sequence>
<reference evidence="3" key="2">
    <citation type="submission" date="2022-09" db="EMBL/GenBank/DDBJ databases">
        <title>Intensive care unit water sources are persistently colonized with multi-drug resistant bacteria and are the site of extensive horizontal gene transfer of antibiotic resistance genes.</title>
        <authorList>
            <person name="Diorio-Toth L."/>
        </authorList>
    </citation>
    <scope>NUCLEOTIDE SEQUENCE</scope>
    <source>
        <strain evidence="3">GD03885</strain>
    </source>
</reference>
<dbReference type="EMBL" id="RHXE01000015">
    <property type="protein sequence ID" value="RSE23563.1"/>
    <property type="molecule type" value="Genomic_DNA"/>
</dbReference>
<feature type="signal peptide" evidence="1">
    <location>
        <begin position="1"/>
        <end position="27"/>
    </location>
</feature>
<gene>
    <name evidence="4" type="ORF">EGT73_08515</name>
    <name evidence="3" type="ORF">N5C97_12085</name>
</gene>
<dbReference type="EMBL" id="JAOCCL010000032">
    <property type="protein sequence ID" value="MDH0827216.1"/>
    <property type="molecule type" value="Genomic_DNA"/>
</dbReference>
<dbReference type="PANTHER" id="PTHR21180:SF32">
    <property type="entry name" value="ENDONUCLEASE_EXONUCLEASE_PHOSPHATASE FAMILY DOMAIN-CONTAINING PROTEIN 1"/>
    <property type="match status" value="1"/>
</dbReference>
<feature type="domain" description="Helix-hairpin-helix DNA-binding motif class 1" evidence="2">
    <location>
        <begin position="80"/>
        <end position="99"/>
    </location>
</feature>
<accession>A0A0W8H2W5</accession>
<evidence type="ECO:0000313" key="5">
    <source>
        <dbReference type="Proteomes" id="UP000277537"/>
    </source>
</evidence>
<reference evidence="4 5" key="1">
    <citation type="submission" date="2018-10" db="EMBL/GenBank/DDBJ databases">
        <title>Transmission dynamics of multidrug resistant bacteria on intensive care unit surfaces.</title>
        <authorList>
            <person name="D'Souza A.W."/>
            <person name="Potter R.F."/>
            <person name="Wallace M."/>
            <person name="Shupe A."/>
            <person name="Patel S."/>
            <person name="Sun S."/>
            <person name="Gul D."/>
            <person name="Kwon J.H."/>
            <person name="Andleeb S."/>
            <person name="Burnham C.-A.D."/>
            <person name="Dantas G."/>
        </authorList>
    </citation>
    <scope>NUCLEOTIDE SEQUENCE [LARGE SCALE GENOMIC DNA]</scope>
    <source>
        <strain evidence="4 5">AJ_385</strain>
    </source>
</reference>
<dbReference type="PANTHER" id="PTHR21180">
    <property type="entry name" value="ENDONUCLEASE/EXONUCLEASE/PHOSPHATASE FAMILY DOMAIN-CONTAINING PROTEIN 1"/>
    <property type="match status" value="1"/>
</dbReference>
<dbReference type="InterPro" id="IPR051675">
    <property type="entry name" value="Endo/Exo/Phosphatase_dom_1"/>
</dbReference>
<dbReference type="GO" id="GO:0015628">
    <property type="term" value="P:protein secretion by the type II secretion system"/>
    <property type="evidence" value="ECO:0007669"/>
    <property type="project" value="TreeGrafter"/>
</dbReference>